<dbReference type="InterPro" id="IPR024571">
    <property type="entry name" value="ERAP1-like_C_dom"/>
</dbReference>
<dbReference type="RefSeq" id="WP_262597331.1">
    <property type="nucleotide sequence ID" value="NZ_CP103300.1"/>
</dbReference>
<proteinExistence type="inferred from homology"/>
<comment type="similarity">
    <text evidence="1">Belongs to the peptidase M1 family.</text>
</comment>
<accession>A0ABY6GTT0</accession>
<sequence>MLRYCLTLLISAALLTGLTGCQSSDRPEQHARKVPATTSAPLLTRTQAEQRKAMIRQASYDVYLDIADSEASEYSGRIAIQLELHKADKPLTMDFQQGQIHRLLVNSKNLAPDYNGQFLTLPHKSLQTGDNTIEIEFTHHYSDSNSISNTGLTKFTDPEDNSHYLYSQSGVYASSQILPLFDQPDIKASFRLTVKAPAQWQVITQTQERQAVGGGGPERWWYFPETRPVSPSSFSLQAGPFKTLRYEQGKLPIRLLLRQSIDESLNKSNPKHLFTTVDNARVFYQQYLDQPYPFFKYDIVALPVKTLNAEMSSASVVLNEKYLLPQYSAGQPEIHQRLLEHLAHSWLGGSVSMDWWNDQWLLDGLARYLSYIALARSETDTFSKTDSGEKSSESWSMFHNQVKQAAYFYDQLPAAQPLRHPEDSNILAARNNDITASKAAAVLQLLHHQVGDDAFRQALQQMLQHYADNSTRAQTFFELIQNASGQSLKNWEKHWLDTTGVQTVSTSYQCKKGRLSSLQIDQRKPGKRSQRIHVGLFKSRHTTLQRYRTLPVVVEGKSTEVDIPGQQPCPDFVYPNVDDKGYLRVQLDEQALQTILKESFSEPLMQTLIDGHLYQPPVSVQSAITYATARLPNETSVWRLKNQLTELKRLSDQLLRLKSANPAVQTVSSHWLLTLEQLAWQQLNIAEPGGPLQNLWFDYYLHIAHTDDSAMQLKHLLEGRREISGLQLTPDRRWQIIIRLNTFSGKAGKNSWDLARREYQKHHSPDTLRMYQMADASRPDTLVKSQWLNRLESLPWLEAEAVSKVLFPASQYALVPALRHSILTALLNNQPKRSSPMLDQLISNLLNECSANGIQQLQTFSDNRTLSANQLRIQAQLAMAKQCQQLPKNAALK</sequence>
<feature type="domain" description="Peptidase M1 membrane alanine aminopeptidase" evidence="4">
    <location>
        <begin position="283"/>
        <end position="495"/>
    </location>
</feature>
<evidence type="ECO:0000313" key="7">
    <source>
        <dbReference type="EMBL" id="UYM15364.1"/>
    </source>
</evidence>
<dbReference type="InterPro" id="IPR042097">
    <property type="entry name" value="Aminopeptidase_N-like_N_sf"/>
</dbReference>
<feature type="region of interest" description="Disordered" evidence="2">
    <location>
        <begin position="24"/>
        <end position="43"/>
    </location>
</feature>
<dbReference type="Pfam" id="PF01433">
    <property type="entry name" value="Peptidase_M1"/>
    <property type="match status" value="1"/>
</dbReference>
<dbReference type="Gene3D" id="2.60.40.1730">
    <property type="entry name" value="tricorn interacting facor f3 domain"/>
    <property type="match status" value="1"/>
</dbReference>
<keyword evidence="8" id="KW-1185">Reference proteome</keyword>
<dbReference type="SUPFAM" id="SSF55486">
    <property type="entry name" value="Metalloproteases ('zincins'), catalytic domain"/>
    <property type="match status" value="1"/>
</dbReference>
<evidence type="ECO:0000256" key="3">
    <source>
        <dbReference type="SAM" id="SignalP"/>
    </source>
</evidence>
<dbReference type="PROSITE" id="PS51257">
    <property type="entry name" value="PROKAR_LIPOPROTEIN"/>
    <property type="match status" value="1"/>
</dbReference>
<dbReference type="Pfam" id="PF11838">
    <property type="entry name" value="ERAP1_C"/>
    <property type="match status" value="1"/>
</dbReference>
<feature type="domain" description="Aminopeptidase N-like N-terminal" evidence="6">
    <location>
        <begin position="59"/>
        <end position="230"/>
    </location>
</feature>
<evidence type="ECO:0000256" key="1">
    <source>
        <dbReference type="ARBA" id="ARBA00010136"/>
    </source>
</evidence>
<evidence type="ECO:0000259" key="5">
    <source>
        <dbReference type="Pfam" id="PF11838"/>
    </source>
</evidence>
<evidence type="ECO:0000313" key="8">
    <source>
        <dbReference type="Proteomes" id="UP001163255"/>
    </source>
</evidence>
<dbReference type="EMBL" id="CP103300">
    <property type="protein sequence ID" value="UYM15364.1"/>
    <property type="molecule type" value="Genomic_DNA"/>
</dbReference>
<dbReference type="PANTHER" id="PTHR11533">
    <property type="entry name" value="PROTEASE M1 ZINC METALLOPROTEASE"/>
    <property type="match status" value="1"/>
</dbReference>
<dbReference type="Proteomes" id="UP001163255">
    <property type="component" value="Chromosome"/>
</dbReference>
<feature type="domain" description="ERAP1-like C-terminal" evidence="5">
    <location>
        <begin position="572"/>
        <end position="872"/>
    </location>
</feature>
<dbReference type="SUPFAM" id="SSF63737">
    <property type="entry name" value="Leukotriene A4 hydrolase N-terminal domain"/>
    <property type="match status" value="1"/>
</dbReference>
<dbReference type="InterPro" id="IPR050344">
    <property type="entry name" value="Peptidase_M1_aminopeptidases"/>
</dbReference>
<dbReference type="InterPro" id="IPR014782">
    <property type="entry name" value="Peptidase_M1_dom"/>
</dbReference>
<dbReference type="InterPro" id="IPR045357">
    <property type="entry name" value="Aminopeptidase_N-like_N"/>
</dbReference>
<evidence type="ECO:0000259" key="6">
    <source>
        <dbReference type="Pfam" id="PF17900"/>
    </source>
</evidence>
<dbReference type="Gene3D" id="1.10.390.10">
    <property type="entry name" value="Neutral Protease Domain 2"/>
    <property type="match status" value="1"/>
</dbReference>
<gene>
    <name evidence="7" type="ORF">NX720_21305</name>
</gene>
<protein>
    <submittedName>
        <fullName evidence="7">M1 family metallopeptidase</fullName>
    </submittedName>
</protein>
<keyword evidence="3" id="KW-0732">Signal</keyword>
<feature type="chain" id="PRO_5046211322" evidence="3">
    <location>
        <begin position="24"/>
        <end position="893"/>
    </location>
</feature>
<feature type="signal peptide" evidence="3">
    <location>
        <begin position="1"/>
        <end position="23"/>
    </location>
</feature>
<organism evidence="7 8">
    <name type="scientific">Endozoicomonas euniceicola</name>
    <dbReference type="NCBI Taxonomy" id="1234143"/>
    <lineage>
        <taxon>Bacteria</taxon>
        <taxon>Pseudomonadati</taxon>
        <taxon>Pseudomonadota</taxon>
        <taxon>Gammaproteobacteria</taxon>
        <taxon>Oceanospirillales</taxon>
        <taxon>Endozoicomonadaceae</taxon>
        <taxon>Endozoicomonas</taxon>
    </lineage>
</organism>
<dbReference type="InterPro" id="IPR027268">
    <property type="entry name" value="Peptidase_M4/M1_CTD_sf"/>
</dbReference>
<name>A0ABY6GTT0_9GAMM</name>
<dbReference type="Pfam" id="PF17900">
    <property type="entry name" value="Peptidase_M1_N"/>
    <property type="match status" value="1"/>
</dbReference>
<evidence type="ECO:0000259" key="4">
    <source>
        <dbReference type="Pfam" id="PF01433"/>
    </source>
</evidence>
<evidence type="ECO:0000256" key="2">
    <source>
        <dbReference type="SAM" id="MobiDB-lite"/>
    </source>
</evidence>
<dbReference type="PANTHER" id="PTHR11533:SF174">
    <property type="entry name" value="PUROMYCIN-SENSITIVE AMINOPEPTIDASE-RELATED"/>
    <property type="match status" value="1"/>
</dbReference>
<reference evidence="7" key="1">
    <citation type="submission" date="2022-10" db="EMBL/GenBank/DDBJ databases">
        <title>Completed Genome Sequence of two octocoral isolated bacterium, Endozoicomonas euniceicola EF212T and Endozoicomonas gorgoniicola PS125T.</title>
        <authorList>
            <person name="Chiou Y.-J."/>
            <person name="Chen Y.-H."/>
        </authorList>
    </citation>
    <scope>NUCLEOTIDE SEQUENCE</scope>
    <source>
        <strain evidence="7">EF212</strain>
    </source>
</reference>